<dbReference type="RefSeq" id="WP_193178943.1">
    <property type="nucleotide sequence ID" value="NZ_JACVXA010000003.1"/>
</dbReference>
<feature type="binding site" evidence="3">
    <location>
        <position position="232"/>
    </location>
    <ligand>
        <name>a divalent metal cation</name>
        <dbReference type="ChEBI" id="CHEBI:60240"/>
    </ligand>
</feature>
<dbReference type="InterPro" id="IPR011042">
    <property type="entry name" value="6-blade_b-propeller_TolB-like"/>
</dbReference>
<gene>
    <name evidence="5" type="ORF">ICN82_00880</name>
</gene>
<evidence type="ECO:0000313" key="6">
    <source>
        <dbReference type="Proteomes" id="UP000609121"/>
    </source>
</evidence>
<dbReference type="AlphaFoldDB" id="A0A8J6YSA0"/>
<proteinExistence type="predicted"/>
<dbReference type="PRINTS" id="PR01790">
    <property type="entry name" value="SMP30FAMILY"/>
</dbReference>
<dbReference type="InterPro" id="IPR051262">
    <property type="entry name" value="SMP-30/CGR1_Lactonase"/>
</dbReference>
<keyword evidence="3" id="KW-0479">Metal-binding</keyword>
<feature type="binding site" evidence="3">
    <location>
        <position position="179"/>
    </location>
    <ligand>
        <name>a divalent metal cation</name>
        <dbReference type="ChEBI" id="CHEBI:60240"/>
    </ligand>
</feature>
<reference evidence="5" key="1">
    <citation type="submission" date="2020-09" db="EMBL/GenBank/DDBJ databases">
        <title>A novel bacterium of genus Mangrovicoccus, isolated from South China Sea.</title>
        <authorList>
            <person name="Huang H."/>
            <person name="Mo K."/>
            <person name="Hu Y."/>
        </authorList>
    </citation>
    <scope>NUCLEOTIDE SEQUENCE</scope>
    <source>
        <strain evidence="5">HB182678</strain>
    </source>
</reference>
<keyword evidence="6" id="KW-1185">Reference proteome</keyword>
<dbReference type="InterPro" id="IPR013658">
    <property type="entry name" value="SGL"/>
</dbReference>
<dbReference type="Proteomes" id="UP000609121">
    <property type="component" value="Unassembled WGS sequence"/>
</dbReference>
<dbReference type="SUPFAM" id="SSF63829">
    <property type="entry name" value="Calcium-dependent phosphotriesterase"/>
    <property type="match status" value="1"/>
</dbReference>
<comment type="cofactor">
    <cofactor evidence="3">
        <name>Zn(2+)</name>
        <dbReference type="ChEBI" id="CHEBI:29105"/>
    </cofactor>
    <text evidence="3">Binds 1 divalent metal cation per subunit.</text>
</comment>
<dbReference type="GO" id="GO:0016787">
    <property type="term" value="F:hydrolase activity"/>
    <property type="evidence" value="ECO:0007669"/>
    <property type="project" value="UniProtKB-KW"/>
</dbReference>
<feature type="active site" description="Proton donor/acceptor" evidence="2">
    <location>
        <position position="232"/>
    </location>
</feature>
<evidence type="ECO:0000313" key="5">
    <source>
        <dbReference type="EMBL" id="MBE3636752.1"/>
    </source>
</evidence>
<name>A0A8J6YSA0_9RHOB</name>
<keyword evidence="3" id="KW-0862">Zinc</keyword>
<dbReference type="Pfam" id="PF08450">
    <property type="entry name" value="SGL"/>
    <property type="match status" value="1"/>
</dbReference>
<feature type="binding site" evidence="3">
    <location>
        <position position="122"/>
    </location>
    <ligand>
        <name>substrate</name>
    </ligand>
</feature>
<evidence type="ECO:0000256" key="1">
    <source>
        <dbReference type="ARBA" id="ARBA00022801"/>
    </source>
</evidence>
<sequence>MSLLPDHLHYADDRFRRLVHRTAPLERIAGGFTWVEGPVWFGDHGCLLFSDIPSERVMRWSEADGVSLFRGASGFANGHTRDRQGRLVSCRHGSRDVARTEPDGRITVLADSHGGRRLNSPNDLVVASDGAVWFTDPTYGILSSFEGYRAEPEQPGRHVYRIAPDGAVEAMITDFTQPNGLAFSPDESLLYVAESGRSHDPSVAPVIRRFRMTAAGPVDDGIACEVDAGFPDGFRVDAEGNLWTSALDGVQCFAPDGDLLGKVLVPERVSNLAFGGPRGRTLFITATTGVYRLFVDAQGAEPWCRGARP</sequence>
<protein>
    <submittedName>
        <fullName evidence="5">SMP-30/gluconolactonase/LRE family protein</fullName>
    </submittedName>
</protein>
<dbReference type="InterPro" id="IPR005511">
    <property type="entry name" value="SMP-30"/>
</dbReference>
<evidence type="ECO:0000256" key="2">
    <source>
        <dbReference type="PIRSR" id="PIRSR605511-1"/>
    </source>
</evidence>
<dbReference type="EMBL" id="JACVXA010000003">
    <property type="protein sequence ID" value="MBE3636752.1"/>
    <property type="molecule type" value="Genomic_DNA"/>
</dbReference>
<feature type="binding site" evidence="3">
    <location>
        <position position="146"/>
    </location>
    <ligand>
        <name>substrate</name>
    </ligand>
</feature>
<organism evidence="5 6">
    <name type="scientific">Mangrovicoccus algicola</name>
    <dbReference type="NCBI Taxonomy" id="2771008"/>
    <lineage>
        <taxon>Bacteria</taxon>
        <taxon>Pseudomonadati</taxon>
        <taxon>Pseudomonadota</taxon>
        <taxon>Alphaproteobacteria</taxon>
        <taxon>Rhodobacterales</taxon>
        <taxon>Paracoccaceae</taxon>
        <taxon>Mangrovicoccus</taxon>
    </lineage>
</organism>
<feature type="domain" description="SMP-30/Gluconolactonase/LRE-like region" evidence="4">
    <location>
        <begin position="35"/>
        <end position="287"/>
    </location>
</feature>
<comment type="caution">
    <text evidence="5">The sequence shown here is derived from an EMBL/GenBank/DDBJ whole genome shotgun (WGS) entry which is preliminary data.</text>
</comment>
<evidence type="ECO:0000259" key="4">
    <source>
        <dbReference type="Pfam" id="PF08450"/>
    </source>
</evidence>
<dbReference type="PANTHER" id="PTHR47572:SF4">
    <property type="entry name" value="LACTONASE DRP35"/>
    <property type="match status" value="1"/>
</dbReference>
<feature type="binding site" evidence="3">
    <location>
        <position position="36"/>
    </location>
    <ligand>
        <name>a divalent metal cation</name>
        <dbReference type="ChEBI" id="CHEBI:60240"/>
    </ligand>
</feature>
<evidence type="ECO:0000256" key="3">
    <source>
        <dbReference type="PIRSR" id="PIRSR605511-2"/>
    </source>
</evidence>
<keyword evidence="1" id="KW-0378">Hydrolase</keyword>
<dbReference type="GO" id="GO:0046872">
    <property type="term" value="F:metal ion binding"/>
    <property type="evidence" value="ECO:0007669"/>
    <property type="project" value="UniProtKB-KW"/>
</dbReference>
<dbReference type="Gene3D" id="2.120.10.30">
    <property type="entry name" value="TolB, C-terminal domain"/>
    <property type="match status" value="1"/>
</dbReference>
<accession>A0A8J6YSA0</accession>
<dbReference type="PANTHER" id="PTHR47572">
    <property type="entry name" value="LIPOPROTEIN-RELATED"/>
    <property type="match status" value="1"/>
</dbReference>